<reference evidence="8" key="1">
    <citation type="journal article" date="2013" name="Genome Announc.">
        <title>Draft genome sequence of the grapevine dieback fungus Eutypa lata UCR-EL1.</title>
        <authorList>
            <person name="Blanco-Ulate B."/>
            <person name="Rolshausen P.E."/>
            <person name="Cantu D."/>
        </authorList>
    </citation>
    <scope>NUCLEOTIDE SEQUENCE [LARGE SCALE GENOMIC DNA]</scope>
    <source>
        <strain evidence="8">UCR-EL1</strain>
    </source>
</reference>
<protein>
    <submittedName>
        <fullName evidence="7">Putative integral membrane protein duf6 protein</fullName>
    </submittedName>
</protein>
<evidence type="ECO:0000313" key="7">
    <source>
        <dbReference type="EMBL" id="EMR63359.1"/>
    </source>
</evidence>
<accession>M7SB01</accession>
<dbReference type="AlphaFoldDB" id="M7SB01"/>
<evidence type="ECO:0000259" key="6">
    <source>
        <dbReference type="Pfam" id="PF00892"/>
    </source>
</evidence>
<feature type="transmembrane region" description="Helical" evidence="5">
    <location>
        <begin position="136"/>
        <end position="158"/>
    </location>
</feature>
<dbReference type="InterPro" id="IPR037185">
    <property type="entry name" value="EmrE-like"/>
</dbReference>
<gene>
    <name evidence="7" type="ORF">UCREL1_9653</name>
</gene>
<dbReference type="Proteomes" id="UP000012174">
    <property type="component" value="Unassembled WGS sequence"/>
</dbReference>
<evidence type="ECO:0000256" key="4">
    <source>
        <dbReference type="ARBA" id="ARBA00023136"/>
    </source>
</evidence>
<dbReference type="eggNOG" id="KOG4510">
    <property type="taxonomic scope" value="Eukaryota"/>
</dbReference>
<sequence>MWYSVRYLPLAEATVISFLAPNLAGYLCHMFIHDPFTRTEQMASFVALGGVVLITRPISLFSGDAADTNSTSEVAASIVANVTAAAVQSSRPSLEHVATSAERLTAIGVALLGVLGSSGAILLLRWIGPQAHPLHAVNYFSTWCAIVSATSLGLAPLVDYDQPDLRFEPLTSLRQCGLLLFVGVSGFATQFLLTAGLAGESSNRATAMLYTNMLFAAGFDRWVFGHRMGWMSLAGCGLIVGSAMWVALMKKDEGAGGIEGNRDMEVGFRGERETEMEGASMIRNIDVELEEEEG</sequence>
<feature type="transmembrane region" description="Helical" evidence="5">
    <location>
        <begin position="13"/>
        <end position="32"/>
    </location>
</feature>
<evidence type="ECO:0000256" key="5">
    <source>
        <dbReference type="SAM" id="Phobius"/>
    </source>
</evidence>
<dbReference type="Pfam" id="PF00892">
    <property type="entry name" value="EamA"/>
    <property type="match status" value="1"/>
</dbReference>
<feature type="transmembrane region" description="Helical" evidence="5">
    <location>
        <begin position="230"/>
        <end position="248"/>
    </location>
</feature>
<evidence type="ECO:0000256" key="3">
    <source>
        <dbReference type="ARBA" id="ARBA00022989"/>
    </source>
</evidence>
<dbReference type="KEGG" id="ela:UCREL1_9653"/>
<feature type="domain" description="EamA" evidence="6">
    <location>
        <begin position="106"/>
        <end position="246"/>
    </location>
</feature>
<keyword evidence="3 5" id="KW-1133">Transmembrane helix</keyword>
<dbReference type="HOGENOM" id="CLU_032828_4_0_1"/>
<feature type="transmembrane region" description="Helical" evidence="5">
    <location>
        <begin position="104"/>
        <end position="124"/>
    </location>
</feature>
<keyword evidence="4 5" id="KW-0472">Membrane</keyword>
<evidence type="ECO:0000313" key="8">
    <source>
        <dbReference type="Proteomes" id="UP000012174"/>
    </source>
</evidence>
<keyword evidence="2 5" id="KW-0812">Transmembrane</keyword>
<feature type="transmembrane region" description="Helical" evidence="5">
    <location>
        <begin position="178"/>
        <end position="198"/>
    </location>
</feature>
<dbReference type="PANTHER" id="PTHR22911">
    <property type="entry name" value="ACYL-MALONYL CONDENSING ENZYME-RELATED"/>
    <property type="match status" value="1"/>
</dbReference>
<evidence type="ECO:0000256" key="1">
    <source>
        <dbReference type="ARBA" id="ARBA00004141"/>
    </source>
</evidence>
<dbReference type="OMA" id="MEGASMI"/>
<dbReference type="PANTHER" id="PTHR22911:SF6">
    <property type="entry name" value="SOLUTE CARRIER FAMILY 35 MEMBER G1"/>
    <property type="match status" value="1"/>
</dbReference>
<proteinExistence type="predicted"/>
<comment type="subcellular location">
    <subcellularLocation>
        <location evidence="1">Membrane</location>
        <topology evidence="1">Multi-pass membrane protein</topology>
    </subcellularLocation>
</comment>
<name>M7SB01_EUTLA</name>
<organism evidence="7 8">
    <name type="scientific">Eutypa lata (strain UCR-EL1)</name>
    <name type="common">Grapevine dieback disease fungus</name>
    <name type="synonym">Eutypa armeniacae</name>
    <dbReference type="NCBI Taxonomy" id="1287681"/>
    <lineage>
        <taxon>Eukaryota</taxon>
        <taxon>Fungi</taxon>
        <taxon>Dikarya</taxon>
        <taxon>Ascomycota</taxon>
        <taxon>Pezizomycotina</taxon>
        <taxon>Sordariomycetes</taxon>
        <taxon>Xylariomycetidae</taxon>
        <taxon>Xylariales</taxon>
        <taxon>Diatrypaceae</taxon>
        <taxon>Eutypa</taxon>
    </lineage>
</organism>
<dbReference type="OrthoDB" id="306876at2759"/>
<dbReference type="InterPro" id="IPR000620">
    <property type="entry name" value="EamA_dom"/>
</dbReference>
<dbReference type="EMBL" id="KB707234">
    <property type="protein sequence ID" value="EMR63359.1"/>
    <property type="molecule type" value="Genomic_DNA"/>
</dbReference>
<keyword evidence="8" id="KW-1185">Reference proteome</keyword>
<evidence type="ECO:0000256" key="2">
    <source>
        <dbReference type="ARBA" id="ARBA00022692"/>
    </source>
</evidence>
<dbReference type="GO" id="GO:0016020">
    <property type="term" value="C:membrane"/>
    <property type="evidence" value="ECO:0007669"/>
    <property type="project" value="UniProtKB-SubCell"/>
</dbReference>
<dbReference type="SUPFAM" id="SSF103481">
    <property type="entry name" value="Multidrug resistance efflux transporter EmrE"/>
    <property type="match status" value="2"/>
</dbReference>